<gene>
    <name evidence="3" type="ORF">CAUJ_LOCUS12172</name>
</gene>
<evidence type="ECO:0008006" key="5">
    <source>
        <dbReference type="Google" id="ProtNLM"/>
    </source>
</evidence>
<keyword evidence="4" id="KW-1185">Reference proteome</keyword>
<sequence>MTFFGVCTLFVVTMAASQLLGRSISKKGKTNVVRPEVTPKGSPFDVDKLALPATRKISKGRASFISRIIHFAETPESGYGSEPSEEEEERIEEEYAILGKGREKKAWDPEQCDETPPSDDLEELDTGPVAAFEAIPD</sequence>
<evidence type="ECO:0000256" key="2">
    <source>
        <dbReference type="SAM" id="SignalP"/>
    </source>
</evidence>
<keyword evidence="2" id="KW-0732">Signal</keyword>
<reference evidence="3" key="1">
    <citation type="submission" date="2020-10" db="EMBL/GenBank/DDBJ databases">
        <authorList>
            <person name="Kikuchi T."/>
        </authorList>
    </citation>
    <scope>NUCLEOTIDE SEQUENCE</scope>
    <source>
        <strain evidence="3">NKZ352</strain>
    </source>
</reference>
<feature type="chain" id="PRO_5035910161" description="Secreted protein" evidence="2">
    <location>
        <begin position="18"/>
        <end position="137"/>
    </location>
</feature>
<dbReference type="Proteomes" id="UP000835052">
    <property type="component" value="Unassembled WGS sequence"/>
</dbReference>
<feature type="region of interest" description="Disordered" evidence="1">
    <location>
        <begin position="99"/>
        <end position="137"/>
    </location>
</feature>
<comment type="caution">
    <text evidence="3">The sequence shown here is derived from an EMBL/GenBank/DDBJ whole genome shotgun (WGS) entry which is preliminary data.</text>
</comment>
<feature type="compositionally biased region" description="Acidic residues" evidence="1">
    <location>
        <begin position="110"/>
        <end position="125"/>
    </location>
</feature>
<feature type="signal peptide" evidence="2">
    <location>
        <begin position="1"/>
        <end position="17"/>
    </location>
</feature>
<evidence type="ECO:0000313" key="4">
    <source>
        <dbReference type="Proteomes" id="UP000835052"/>
    </source>
</evidence>
<protein>
    <recommendedName>
        <fullName evidence="5">Secreted protein</fullName>
    </recommendedName>
</protein>
<organism evidence="3 4">
    <name type="scientific">Caenorhabditis auriculariae</name>
    <dbReference type="NCBI Taxonomy" id="2777116"/>
    <lineage>
        <taxon>Eukaryota</taxon>
        <taxon>Metazoa</taxon>
        <taxon>Ecdysozoa</taxon>
        <taxon>Nematoda</taxon>
        <taxon>Chromadorea</taxon>
        <taxon>Rhabditida</taxon>
        <taxon>Rhabditina</taxon>
        <taxon>Rhabditomorpha</taxon>
        <taxon>Rhabditoidea</taxon>
        <taxon>Rhabditidae</taxon>
        <taxon>Peloderinae</taxon>
        <taxon>Caenorhabditis</taxon>
    </lineage>
</organism>
<name>A0A8S1HIC4_9PELO</name>
<accession>A0A8S1HIC4</accession>
<dbReference type="EMBL" id="CAJGYM010000069">
    <property type="protein sequence ID" value="CAD6196257.1"/>
    <property type="molecule type" value="Genomic_DNA"/>
</dbReference>
<evidence type="ECO:0000313" key="3">
    <source>
        <dbReference type="EMBL" id="CAD6196257.1"/>
    </source>
</evidence>
<evidence type="ECO:0000256" key="1">
    <source>
        <dbReference type="SAM" id="MobiDB-lite"/>
    </source>
</evidence>
<dbReference type="AlphaFoldDB" id="A0A8S1HIC4"/>
<proteinExistence type="predicted"/>